<evidence type="ECO:0000313" key="4">
    <source>
        <dbReference type="EMBL" id="SNQ51132.1"/>
    </source>
</evidence>
<evidence type="ECO:0000256" key="1">
    <source>
        <dbReference type="SAM" id="MobiDB-lite"/>
    </source>
</evidence>
<accession>A0A2I2KZN5</accession>
<dbReference type="InterPro" id="IPR045431">
    <property type="entry name" value="EAD2"/>
</dbReference>
<proteinExistence type="predicted"/>
<gene>
    <name evidence="4" type="ORF">FRACA_610013</name>
</gene>
<evidence type="ECO:0000259" key="3">
    <source>
        <dbReference type="Pfam" id="PF19956"/>
    </source>
</evidence>
<dbReference type="Pfam" id="PF19955">
    <property type="entry name" value="EAD1"/>
    <property type="match status" value="1"/>
</dbReference>
<dbReference type="Pfam" id="PF19956">
    <property type="entry name" value="EAD2"/>
    <property type="match status" value="1"/>
</dbReference>
<feature type="region of interest" description="Disordered" evidence="1">
    <location>
        <begin position="123"/>
        <end position="144"/>
    </location>
</feature>
<dbReference type="InterPro" id="IPR045430">
    <property type="entry name" value="EAD1"/>
</dbReference>
<dbReference type="Proteomes" id="UP000234331">
    <property type="component" value="Unassembled WGS sequence"/>
</dbReference>
<name>A0A2I2KZN5_9ACTN</name>
<feature type="domain" description="Effector-associated" evidence="3">
    <location>
        <begin position="35"/>
        <end position="116"/>
    </location>
</feature>
<evidence type="ECO:0000259" key="2">
    <source>
        <dbReference type="Pfam" id="PF19955"/>
    </source>
</evidence>
<reference evidence="4 5" key="1">
    <citation type="submission" date="2017-06" db="EMBL/GenBank/DDBJ databases">
        <authorList>
            <person name="Kim H.J."/>
            <person name="Triplett B.A."/>
        </authorList>
    </citation>
    <scope>NUCLEOTIDE SEQUENCE [LARGE SCALE GENOMIC DNA]</scope>
    <source>
        <strain evidence="4">FRACA_ARgP5</strain>
    </source>
</reference>
<keyword evidence="5" id="KW-1185">Reference proteome</keyword>
<feature type="domain" description="Effector-associated" evidence="2">
    <location>
        <begin position="145"/>
        <end position="224"/>
    </location>
</feature>
<evidence type="ECO:0000313" key="5">
    <source>
        <dbReference type="Proteomes" id="UP000234331"/>
    </source>
</evidence>
<protein>
    <submittedName>
        <fullName evidence="4">Uncharacterized protein</fullName>
    </submittedName>
</protein>
<dbReference type="EMBL" id="FZMO01000527">
    <property type="protein sequence ID" value="SNQ51132.1"/>
    <property type="molecule type" value="Genomic_DNA"/>
</dbReference>
<dbReference type="AlphaFoldDB" id="A0A2I2KZN5"/>
<organism evidence="4 5">
    <name type="scientific">Frankia canadensis</name>
    <dbReference type="NCBI Taxonomy" id="1836972"/>
    <lineage>
        <taxon>Bacteria</taxon>
        <taxon>Bacillati</taxon>
        <taxon>Actinomycetota</taxon>
        <taxon>Actinomycetes</taxon>
        <taxon>Frankiales</taxon>
        <taxon>Frankiaceae</taxon>
        <taxon>Frankia</taxon>
    </lineage>
</organism>
<sequence length="226" mass="24524">MAIGDPFWPRRVDRSVTDGVRGAASAGDELLMRIVDALERRSDLHLSGTRGLLLEQIERRSGRRLYLPEAPIGRDWCFLLVQACADGLPGGVGVLVDAVDDLRPGSSLAHQLRRLGAAWETGVDVGTRGDPDGEAHPTDGERRGLTPVEIRELARAAGHGAPARHLLADAGFPLERVPVPDHDAVTFWWEVARLLRHGLLADGRRCVLAVAAARFPDNAVFAAYRT</sequence>
<feature type="compositionally biased region" description="Basic and acidic residues" evidence="1">
    <location>
        <begin position="127"/>
        <end position="144"/>
    </location>
</feature>